<reference evidence="5 6" key="1">
    <citation type="submission" date="2015-08" db="EMBL/GenBank/DDBJ databases">
        <title>The genome of the Asian arowana (Scleropages formosus).</title>
        <authorList>
            <person name="Tan M.H."/>
            <person name="Gan H.M."/>
            <person name="Croft L.J."/>
            <person name="Austin C.M."/>
        </authorList>
    </citation>
    <scope>NUCLEOTIDE SEQUENCE [LARGE SCALE GENOMIC DNA]</scope>
    <source>
        <strain evidence="5">Aro1</strain>
    </source>
</reference>
<dbReference type="Pfam" id="PF04548">
    <property type="entry name" value="AIG1"/>
    <property type="match status" value="1"/>
</dbReference>
<proteinExistence type="inferred from homology"/>
<dbReference type="Gene3D" id="3.40.50.300">
    <property type="entry name" value="P-loop containing nucleotide triphosphate hydrolases"/>
    <property type="match status" value="1"/>
</dbReference>
<keyword evidence="3" id="KW-0342">GTP-binding</keyword>
<name>A0A0P7XTM3_SCLFO</name>
<dbReference type="GO" id="GO:0005525">
    <property type="term" value="F:GTP binding"/>
    <property type="evidence" value="ECO:0007669"/>
    <property type="project" value="UniProtKB-KW"/>
</dbReference>
<feature type="domain" description="AIG1-type G" evidence="4">
    <location>
        <begin position="1"/>
        <end position="80"/>
    </location>
</feature>
<dbReference type="EMBL" id="JARO02022407">
    <property type="protein sequence ID" value="KPP56323.1"/>
    <property type="molecule type" value="Genomic_DNA"/>
</dbReference>
<dbReference type="PANTHER" id="PTHR10903">
    <property type="entry name" value="GTPASE, IMAP FAMILY MEMBER-RELATED"/>
    <property type="match status" value="1"/>
</dbReference>
<organism evidence="5 6">
    <name type="scientific">Scleropages formosus</name>
    <name type="common">Asian bonytongue</name>
    <name type="synonym">Osteoglossum formosum</name>
    <dbReference type="NCBI Taxonomy" id="113540"/>
    <lineage>
        <taxon>Eukaryota</taxon>
        <taxon>Metazoa</taxon>
        <taxon>Chordata</taxon>
        <taxon>Craniata</taxon>
        <taxon>Vertebrata</taxon>
        <taxon>Euteleostomi</taxon>
        <taxon>Actinopterygii</taxon>
        <taxon>Neopterygii</taxon>
        <taxon>Teleostei</taxon>
        <taxon>Osteoglossocephala</taxon>
        <taxon>Osteoglossomorpha</taxon>
        <taxon>Osteoglossiformes</taxon>
        <taxon>Osteoglossidae</taxon>
        <taxon>Scleropages</taxon>
    </lineage>
</organism>
<evidence type="ECO:0000313" key="5">
    <source>
        <dbReference type="EMBL" id="KPP56323.1"/>
    </source>
</evidence>
<accession>A0A0P7XTM3</accession>
<dbReference type="InterPro" id="IPR027417">
    <property type="entry name" value="P-loop_NTPase"/>
</dbReference>
<comment type="caution">
    <text evidence="5">The sequence shown here is derived from an EMBL/GenBank/DDBJ whole genome shotgun (WGS) entry which is preliminary data.</text>
</comment>
<dbReference type="AlphaFoldDB" id="A0A0P7XTM3"/>
<feature type="non-terminal residue" evidence="5">
    <location>
        <position position="1"/>
    </location>
</feature>
<dbReference type="Proteomes" id="UP000034805">
    <property type="component" value="Unassembled WGS sequence"/>
</dbReference>
<evidence type="ECO:0000259" key="4">
    <source>
        <dbReference type="Pfam" id="PF04548"/>
    </source>
</evidence>
<evidence type="ECO:0000256" key="3">
    <source>
        <dbReference type="ARBA" id="ARBA00023134"/>
    </source>
</evidence>
<keyword evidence="2" id="KW-0547">Nucleotide-binding</keyword>
<evidence type="ECO:0000256" key="1">
    <source>
        <dbReference type="ARBA" id="ARBA00008535"/>
    </source>
</evidence>
<evidence type="ECO:0000313" key="6">
    <source>
        <dbReference type="Proteomes" id="UP000034805"/>
    </source>
</evidence>
<sequence length="85" mass="10166">LGRFTQQEKRVMETLQELLSKSVDQFTVLLFTHGDRLEDQTIEEFISEDTNLQELLRKCGGRYHVFNNKDMRDTQQVWELFNTNL</sequence>
<dbReference type="PANTHER" id="PTHR10903:SF170">
    <property type="entry name" value="GTPASE IMAP FAMILY MEMBER 7"/>
    <property type="match status" value="1"/>
</dbReference>
<dbReference type="InterPro" id="IPR045058">
    <property type="entry name" value="GIMA/IAN/Toc"/>
</dbReference>
<protein>
    <recommendedName>
        <fullName evidence="4">AIG1-type G domain-containing protein</fullName>
    </recommendedName>
</protein>
<evidence type="ECO:0000256" key="2">
    <source>
        <dbReference type="ARBA" id="ARBA00022741"/>
    </source>
</evidence>
<gene>
    <name evidence="5" type="ORF">Z043_126078</name>
</gene>
<dbReference type="InterPro" id="IPR006703">
    <property type="entry name" value="G_AIG1"/>
</dbReference>
<comment type="similarity">
    <text evidence="1">Belongs to the TRAFAC class TrmE-Era-EngA-EngB-Septin-like GTPase superfamily. AIG1/Toc34/Toc159-like paraseptin GTPase family. IAN subfamily.</text>
</comment>